<dbReference type="RefSeq" id="WP_014015641.1">
    <property type="nucleotide sequence ID" value="NC_015873.1"/>
</dbReference>
<dbReference type="Pfam" id="PF00126">
    <property type="entry name" value="HTH_1"/>
    <property type="match status" value="1"/>
</dbReference>
<protein>
    <submittedName>
        <fullName evidence="6">Transcriptional regulator</fullName>
    </submittedName>
</protein>
<dbReference type="HOGENOM" id="CLU_039613_6_2_9"/>
<keyword evidence="7" id="KW-1185">Reference proteome</keyword>
<dbReference type="SUPFAM" id="SSF53850">
    <property type="entry name" value="Periplasmic binding protein-like II"/>
    <property type="match status" value="1"/>
</dbReference>
<dbReference type="InterPro" id="IPR005119">
    <property type="entry name" value="LysR_subst-bd"/>
</dbReference>
<dbReference type="GO" id="GO:0003700">
    <property type="term" value="F:DNA-binding transcription factor activity"/>
    <property type="evidence" value="ECO:0007669"/>
    <property type="project" value="InterPro"/>
</dbReference>
<dbReference type="PANTHER" id="PTHR30419:SF8">
    <property type="entry name" value="NITROGEN ASSIMILATION TRANSCRIPTIONAL ACTIVATOR-RELATED"/>
    <property type="match status" value="1"/>
</dbReference>
<dbReference type="AlphaFoldDB" id="G0VN72"/>
<evidence type="ECO:0000259" key="5">
    <source>
        <dbReference type="PROSITE" id="PS50931"/>
    </source>
</evidence>
<dbReference type="GO" id="GO:0005829">
    <property type="term" value="C:cytosol"/>
    <property type="evidence" value="ECO:0007669"/>
    <property type="project" value="TreeGrafter"/>
</dbReference>
<dbReference type="InterPro" id="IPR000847">
    <property type="entry name" value="LysR_HTH_N"/>
</dbReference>
<reference evidence="6 7" key="1">
    <citation type="journal article" date="2011" name="J. Bacteriol.">
        <title>Genome Sequence of the Ruminal Bacterium Megasphaera elsdenii.</title>
        <authorList>
            <person name="Marx H."/>
            <person name="Graf A.B."/>
            <person name="Tatto N."/>
            <person name="Thallinger G.G."/>
            <person name="Mattanovich D."/>
            <person name="Sauer M."/>
        </authorList>
    </citation>
    <scope>NUCLEOTIDE SEQUENCE [LARGE SCALE GENOMIC DNA]</scope>
    <source>
        <strain evidence="6 7">DSM 20460</strain>
    </source>
</reference>
<accession>G0VN72</accession>
<dbReference type="STRING" id="1064535.MELS_0678"/>
<dbReference type="Pfam" id="PF03466">
    <property type="entry name" value="LysR_substrate"/>
    <property type="match status" value="1"/>
</dbReference>
<dbReference type="InterPro" id="IPR036388">
    <property type="entry name" value="WH-like_DNA-bd_sf"/>
</dbReference>
<dbReference type="GeneID" id="97491632"/>
<evidence type="ECO:0000256" key="3">
    <source>
        <dbReference type="ARBA" id="ARBA00023125"/>
    </source>
</evidence>
<evidence type="ECO:0000256" key="4">
    <source>
        <dbReference type="ARBA" id="ARBA00023163"/>
    </source>
</evidence>
<dbReference type="KEGG" id="med:MELS_0678"/>
<gene>
    <name evidence="6" type="ORF">MELS_0678</name>
</gene>
<name>G0VN72_MEGEL</name>
<dbReference type="PANTHER" id="PTHR30419">
    <property type="entry name" value="HTH-TYPE TRANSCRIPTIONAL REGULATOR YBHD"/>
    <property type="match status" value="1"/>
</dbReference>
<proteinExistence type="inferred from homology"/>
<dbReference type="EMBL" id="HE576794">
    <property type="protein sequence ID" value="CCC72900.1"/>
    <property type="molecule type" value="Genomic_DNA"/>
</dbReference>
<evidence type="ECO:0000256" key="1">
    <source>
        <dbReference type="ARBA" id="ARBA00009437"/>
    </source>
</evidence>
<dbReference type="CDD" id="cd05466">
    <property type="entry name" value="PBP2_LTTR_substrate"/>
    <property type="match status" value="1"/>
</dbReference>
<feature type="domain" description="HTH lysR-type" evidence="5">
    <location>
        <begin position="1"/>
        <end position="57"/>
    </location>
</feature>
<keyword evidence="3" id="KW-0238">DNA-binding</keyword>
<dbReference type="Proteomes" id="UP000010111">
    <property type="component" value="Chromosome"/>
</dbReference>
<sequence length="321" mass="36587">MNIDSLYYFAELAKDLHITRTAERIHISQQTLSNHIIRLEEYYGVKLLNRHPKLSLTYAGSFVLRYAQQLIRENENLQDILADIKHSKRGLIYFGASILRSNACLPYILPIFTTKYPLIELELKEATTTVLEKLVLDGDLDLAIALSQSENPNLVKQHMMRDQVYLCITDSLLKKTFHEDSEKIKKKSLQGANLADFAQLPFCILQNRLGETIQNIFKDAGITPITYMTSQYIQIATAVGASGVAAFFATRASLINQKENFTEPVNAFPLIVKGTPFVQNLQVIYHKDRYLSKACLYFKDLLLQYGKKIESMNIEELTAIK</sequence>
<dbReference type="PROSITE" id="PS50931">
    <property type="entry name" value="HTH_LYSR"/>
    <property type="match status" value="1"/>
</dbReference>
<dbReference type="InterPro" id="IPR036390">
    <property type="entry name" value="WH_DNA-bd_sf"/>
</dbReference>
<dbReference type="eggNOG" id="COG0583">
    <property type="taxonomic scope" value="Bacteria"/>
</dbReference>
<organism evidence="6 7">
    <name type="scientific">Megasphaera elsdenii DSM 20460</name>
    <dbReference type="NCBI Taxonomy" id="1064535"/>
    <lineage>
        <taxon>Bacteria</taxon>
        <taxon>Bacillati</taxon>
        <taxon>Bacillota</taxon>
        <taxon>Negativicutes</taxon>
        <taxon>Veillonellales</taxon>
        <taxon>Veillonellaceae</taxon>
        <taxon>Megasphaera</taxon>
    </lineage>
</organism>
<keyword evidence="4" id="KW-0804">Transcription</keyword>
<evidence type="ECO:0000313" key="7">
    <source>
        <dbReference type="Proteomes" id="UP000010111"/>
    </source>
</evidence>
<dbReference type="Gene3D" id="1.10.10.10">
    <property type="entry name" value="Winged helix-like DNA-binding domain superfamily/Winged helix DNA-binding domain"/>
    <property type="match status" value="1"/>
</dbReference>
<dbReference type="PRINTS" id="PR00039">
    <property type="entry name" value="HTHLYSR"/>
</dbReference>
<evidence type="ECO:0000256" key="2">
    <source>
        <dbReference type="ARBA" id="ARBA00023015"/>
    </source>
</evidence>
<keyword evidence="2" id="KW-0805">Transcription regulation</keyword>
<dbReference type="Gene3D" id="3.40.190.290">
    <property type="match status" value="1"/>
</dbReference>
<dbReference type="GO" id="GO:0003677">
    <property type="term" value="F:DNA binding"/>
    <property type="evidence" value="ECO:0007669"/>
    <property type="project" value="UniProtKB-KW"/>
</dbReference>
<comment type="similarity">
    <text evidence="1">Belongs to the LysR transcriptional regulatory family.</text>
</comment>
<evidence type="ECO:0000313" key="6">
    <source>
        <dbReference type="EMBL" id="CCC72900.1"/>
    </source>
</evidence>
<dbReference type="InterPro" id="IPR050950">
    <property type="entry name" value="HTH-type_LysR_regulators"/>
</dbReference>
<dbReference type="SUPFAM" id="SSF46785">
    <property type="entry name" value="Winged helix' DNA-binding domain"/>
    <property type="match status" value="1"/>
</dbReference>